<dbReference type="InterPro" id="IPR054722">
    <property type="entry name" value="PolX-like_BBD"/>
</dbReference>
<dbReference type="Pfam" id="PF22936">
    <property type="entry name" value="Pol_BBD"/>
    <property type="match status" value="1"/>
</dbReference>
<evidence type="ECO:0000313" key="2">
    <source>
        <dbReference type="EMBL" id="ODH12597.1"/>
    </source>
</evidence>
<evidence type="ECO:0000259" key="1">
    <source>
        <dbReference type="Pfam" id="PF22936"/>
    </source>
</evidence>
<gene>
    <name evidence="2" type="ORF">ACO22_08108</name>
</gene>
<protein>
    <recommendedName>
        <fullName evidence="1">Retrovirus-related Pol polyprotein from transposon TNT 1-94-like beta-barrel domain-containing protein</fullName>
    </recommendedName>
</protein>
<dbReference type="VEuPathDB" id="FungiDB:PABG_12280"/>
<dbReference type="AlphaFoldDB" id="A0A1D2J358"/>
<evidence type="ECO:0000313" key="3">
    <source>
        <dbReference type="Proteomes" id="UP000242814"/>
    </source>
</evidence>
<dbReference type="Proteomes" id="UP000242814">
    <property type="component" value="Unassembled WGS sequence"/>
</dbReference>
<name>A0A1D2J358_PARBR</name>
<organism evidence="2 3">
    <name type="scientific">Paracoccidioides brasiliensis</name>
    <dbReference type="NCBI Taxonomy" id="121759"/>
    <lineage>
        <taxon>Eukaryota</taxon>
        <taxon>Fungi</taxon>
        <taxon>Dikarya</taxon>
        <taxon>Ascomycota</taxon>
        <taxon>Pezizomycotina</taxon>
        <taxon>Eurotiomycetes</taxon>
        <taxon>Eurotiomycetidae</taxon>
        <taxon>Onygenales</taxon>
        <taxon>Ajellomycetaceae</taxon>
        <taxon>Paracoccidioides</taxon>
    </lineage>
</organism>
<comment type="caution">
    <text evidence="2">The sequence shown here is derived from an EMBL/GenBank/DDBJ whole genome shotgun (WGS) entry which is preliminary data.</text>
</comment>
<accession>A0A1D2J358</accession>
<feature type="domain" description="Retrovirus-related Pol polyprotein from transposon TNT 1-94-like beta-barrel" evidence="1">
    <location>
        <begin position="14"/>
        <end position="87"/>
    </location>
</feature>
<proteinExistence type="predicted"/>
<sequence length="124" mass="14302">MIYFSNKVMKNISVLDSESKAHIISQKNIVEVMLQRMNIMLKMADDSTEPVADVEKVCISTKKSSIELDNICYVLKLKINSMNLGKLGDIKTLKYTMTQWHQKLSQLNPVDITRMTADSRRKYE</sequence>
<dbReference type="EMBL" id="LZYO01000957">
    <property type="protein sequence ID" value="ODH12597.1"/>
    <property type="molecule type" value="Genomic_DNA"/>
</dbReference>
<reference evidence="2 3" key="1">
    <citation type="submission" date="2016-06" db="EMBL/GenBank/DDBJ databases">
        <authorList>
            <person name="Kjaerup R.B."/>
            <person name="Dalgaard T.S."/>
            <person name="Juul-Madsen H.R."/>
        </authorList>
    </citation>
    <scope>NUCLEOTIDE SEQUENCE [LARGE SCALE GENOMIC DNA]</scope>
    <source>
        <strain evidence="2 3">Pb300</strain>
    </source>
</reference>